<protein>
    <recommendedName>
        <fullName evidence="3">N-ATPase, AtpR subunit</fullName>
    </recommendedName>
</protein>
<dbReference type="EMBL" id="LAZR01013364">
    <property type="protein sequence ID" value="KKM22307.1"/>
    <property type="molecule type" value="Genomic_DNA"/>
</dbReference>
<keyword evidence="1" id="KW-0472">Membrane</keyword>
<gene>
    <name evidence="2" type="ORF">LCGC14_1626700</name>
</gene>
<organism evidence="2">
    <name type="scientific">marine sediment metagenome</name>
    <dbReference type="NCBI Taxonomy" id="412755"/>
    <lineage>
        <taxon>unclassified sequences</taxon>
        <taxon>metagenomes</taxon>
        <taxon>ecological metagenomes</taxon>
    </lineage>
</organism>
<feature type="transmembrane region" description="Helical" evidence="1">
    <location>
        <begin position="38"/>
        <end position="59"/>
    </location>
</feature>
<keyword evidence="1" id="KW-1133">Transmembrane helix</keyword>
<feature type="transmembrane region" description="Helical" evidence="1">
    <location>
        <begin position="6"/>
        <end position="26"/>
    </location>
</feature>
<evidence type="ECO:0008006" key="3">
    <source>
        <dbReference type="Google" id="ProtNLM"/>
    </source>
</evidence>
<dbReference type="InterPro" id="IPR017581">
    <property type="entry name" value="AtpR-like"/>
</dbReference>
<dbReference type="NCBIfam" id="TIGR03165">
    <property type="entry name" value="F1F0_chp_2"/>
    <property type="match status" value="1"/>
</dbReference>
<reference evidence="2" key="1">
    <citation type="journal article" date="2015" name="Nature">
        <title>Complex archaea that bridge the gap between prokaryotes and eukaryotes.</title>
        <authorList>
            <person name="Spang A."/>
            <person name="Saw J.H."/>
            <person name="Jorgensen S.L."/>
            <person name="Zaremba-Niedzwiedzka K."/>
            <person name="Martijn J."/>
            <person name="Lind A.E."/>
            <person name="van Eijk R."/>
            <person name="Schleper C."/>
            <person name="Guy L."/>
            <person name="Ettema T.J."/>
        </authorList>
    </citation>
    <scope>NUCLEOTIDE SEQUENCE</scope>
</reference>
<comment type="caution">
    <text evidence="2">The sequence shown here is derived from an EMBL/GenBank/DDBJ whole genome shotgun (WGS) entry which is preliminary data.</text>
</comment>
<sequence>MSELFLLALNILEGLFLGLFFFLGLYWTVQKFTHSEHIAAWFMLSMLLRTAVVVGSFYFILAEGWGSGAVALVGFIFARLLVTKLSKRHMTSTWRAT</sequence>
<feature type="transmembrane region" description="Helical" evidence="1">
    <location>
        <begin position="65"/>
        <end position="82"/>
    </location>
</feature>
<evidence type="ECO:0000313" key="2">
    <source>
        <dbReference type="EMBL" id="KKM22307.1"/>
    </source>
</evidence>
<dbReference type="Pfam" id="PF12966">
    <property type="entry name" value="AtpR"/>
    <property type="match status" value="1"/>
</dbReference>
<name>A0A0F9I453_9ZZZZ</name>
<accession>A0A0F9I453</accession>
<evidence type="ECO:0000256" key="1">
    <source>
        <dbReference type="SAM" id="Phobius"/>
    </source>
</evidence>
<keyword evidence="1" id="KW-0812">Transmembrane</keyword>
<proteinExistence type="predicted"/>
<dbReference type="AlphaFoldDB" id="A0A0F9I453"/>